<feature type="region of interest" description="Disordered" evidence="1">
    <location>
        <begin position="181"/>
        <end position="202"/>
    </location>
</feature>
<evidence type="ECO:0000313" key="3">
    <source>
        <dbReference type="RefSeq" id="XP_039118805.1"/>
    </source>
</evidence>
<feature type="compositionally biased region" description="Basic and acidic residues" evidence="1">
    <location>
        <begin position="187"/>
        <end position="197"/>
    </location>
</feature>
<gene>
    <name evidence="3" type="primary">LOC120254858</name>
</gene>
<reference evidence="3" key="1">
    <citation type="submission" date="2025-08" db="UniProtKB">
        <authorList>
            <consortium name="RefSeq"/>
        </authorList>
    </citation>
    <scope>IDENTIFICATION</scope>
</reference>
<dbReference type="PANTHER" id="PTHR33240:SF15">
    <property type="entry name" value="GAG-PRO-LIKE PROTEIN"/>
    <property type="match status" value="1"/>
</dbReference>
<sequence length="475" mass="54435">MTLKTLHTLALETCHLSAEKIIVQGFNQYSQKALGLITLPLKIGKLTSEVKFHVINIDASYRALLGRPCIHENYVVPSTLHQCLKYMKDDDVYNIDGEIKPFGVHEINYEDALYFLDTPKEGKLSAAKDEAFMKVTKTTKLTQKKVSFLPLKPHFGSDTEPSEEEKDHEDIQIAHSLARRHKKNRHFGSDGSDREEASFLPIKKREEDDDNVLVESSLHVTRMPEGLYKALDELHVNSVERLITFYVPSLHQEERGILFYKSDPNKSTDEDILMSKAMEDEEPWPLRIPDYYPPKLRKLIKQVGISLKHSKDRHILFDRLWRLFKITMQGQGLSKKGLGFQDEQVYECRMVSAVEGSDTRDEDPVEEVSDNHLVKDIKLKDAPPKLEDGGKATIDELVDINLGSEDDPKHTFLSGQLTQEEKEAIQTILAEYIDYFAWSYKQMIGLDTEVAVHKLAINPNFQLVKQAPIKMKFDL</sequence>
<evidence type="ECO:0000256" key="1">
    <source>
        <dbReference type="SAM" id="MobiDB-lite"/>
    </source>
</evidence>
<protein>
    <submittedName>
        <fullName evidence="3">Uncharacterized protein LOC120254858</fullName>
    </submittedName>
</protein>
<organism evidence="2 3">
    <name type="scientific">Dioscorea cayennensis subsp. rotundata</name>
    <name type="common">White Guinea yam</name>
    <name type="synonym">Dioscorea rotundata</name>
    <dbReference type="NCBI Taxonomy" id="55577"/>
    <lineage>
        <taxon>Eukaryota</taxon>
        <taxon>Viridiplantae</taxon>
        <taxon>Streptophyta</taxon>
        <taxon>Embryophyta</taxon>
        <taxon>Tracheophyta</taxon>
        <taxon>Spermatophyta</taxon>
        <taxon>Magnoliopsida</taxon>
        <taxon>Liliopsida</taxon>
        <taxon>Dioscoreales</taxon>
        <taxon>Dioscoreaceae</taxon>
        <taxon>Dioscorea</taxon>
    </lineage>
</organism>
<dbReference type="AlphaFoldDB" id="A0AB40AUZ5"/>
<evidence type="ECO:0000313" key="2">
    <source>
        <dbReference type="Proteomes" id="UP001515500"/>
    </source>
</evidence>
<keyword evidence="2" id="KW-1185">Reference proteome</keyword>
<proteinExistence type="predicted"/>
<dbReference type="RefSeq" id="XP_039118805.1">
    <property type="nucleotide sequence ID" value="XM_039262871.1"/>
</dbReference>
<dbReference type="PANTHER" id="PTHR33240">
    <property type="entry name" value="OS08G0508500 PROTEIN"/>
    <property type="match status" value="1"/>
</dbReference>
<dbReference type="GeneID" id="120254858"/>
<accession>A0AB40AUZ5</accession>
<name>A0AB40AUZ5_DIOCR</name>
<dbReference type="Proteomes" id="UP001515500">
    <property type="component" value="Unplaced"/>
</dbReference>